<dbReference type="InterPro" id="IPR015882">
    <property type="entry name" value="HEX_bac_N"/>
</dbReference>
<dbReference type="Pfam" id="PF00728">
    <property type="entry name" value="Glyco_hydro_20"/>
    <property type="match status" value="1"/>
</dbReference>
<comment type="catalytic activity">
    <reaction evidence="1">
        <text>Hydrolysis of terminal non-reducing N-acetyl-D-hexosamine residues in N-acetyl-beta-D-hexosaminides.</text>
        <dbReference type="EC" id="3.2.1.52"/>
    </reaction>
</comment>
<evidence type="ECO:0000259" key="7">
    <source>
        <dbReference type="Pfam" id="PF00728"/>
    </source>
</evidence>
<dbReference type="EC" id="3.2.1.52" evidence="3"/>
<gene>
    <name evidence="9" type="ORF">A2149_04070</name>
</gene>
<keyword evidence="4" id="KW-0378">Hydrolase</keyword>
<comment type="caution">
    <text evidence="9">The sequence shown here is derived from an EMBL/GenBank/DDBJ whole genome shotgun (WGS) entry which is preliminary data.</text>
</comment>
<sequence>MNIKLVVVIIFLIGRIGVLDAEDNFIFPAPMERTDINQKFIIDSNTYLVVPNKGDKGFQDIAVLLQEEIKRYCGVELKIKEEKGIGGSKGAILLGLLPDSKLIERNIVAVKINPVKKLEGYVLYVDKNIALVGGADVRGVYYGVLTLLQRIYKDSNVYIAGTKIRDWPHFEYRAMRLSLPRGKPRKGETDKSYFKNFLRALSFFKMNYAMIEGFPWAVPLKKRPGLNWHDPLTLEEVKEINAYGNKYFLKMCPTIASAPAAWAVRFYPQLIEVAEGEDPQNLKTWGYRKGKEANRQNLCPSNEESYKLLFDIYDEMTGMFNGDVVNIGIDEVHHEGAGSRWAVCDRCKNKDPVKLFADFVNRLSRYIIKKGKTPIINSTVLIKEHGGYFKDLYKAADLIRKDVIISNWSETHIRHGKGSGKVEGFKSTEYFKNKGFKKIIHLVSAGANWNDREELKEVRGKLDAYGVVVAHYSGMNFETLNNNGTLRELIFSAENIWSPDLPAMGSEDEKKQLGYAYTMLREILLNNKMFMEAIEVGRAKQQNPAGKGKGAEFH</sequence>
<evidence type="ECO:0000256" key="1">
    <source>
        <dbReference type="ARBA" id="ARBA00001231"/>
    </source>
</evidence>
<evidence type="ECO:0000256" key="4">
    <source>
        <dbReference type="ARBA" id="ARBA00022801"/>
    </source>
</evidence>
<evidence type="ECO:0000313" key="9">
    <source>
        <dbReference type="EMBL" id="OGL46978.1"/>
    </source>
</evidence>
<dbReference type="PANTHER" id="PTHR22600:SF57">
    <property type="entry name" value="BETA-N-ACETYLHEXOSAMINIDASE"/>
    <property type="match status" value="1"/>
</dbReference>
<dbReference type="GO" id="GO:0030203">
    <property type="term" value="P:glycosaminoglycan metabolic process"/>
    <property type="evidence" value="ECO:0007669"/>
    <property type="project" value="TreeGrafter"/>
</dbReference>
<organism evidence="9 10">
    <name type="scientific">Candidatus Schekmanbacteria bacterium RBG_16_38_11</name>
    <dbReference type="NCBI Taxonomy" id="1817880"/>
    <lineage>
        <taxon>Bacteria</taxon>
        <taxon>Candidatus Schekmaniibacteriota</taxon>
    </lineage>
</organism>
<dbReference type="SUPFAM" id="SSF55545">
    <property type="entry name" value="beta-N-acetylhexosaminidase-like domain"/>
    <property type="match status" value="1"/>
</dbReference>
<dbReference type="InterPro" id="IPR015883">
    <property type="entry name" value="Glyco_hydro_20_cat"/>
</dbReference>
<evidence type="ECO:0000256" key="3">
    <source>
        <dbReference type="ARBA" id="ARBA00012663"/>
    </source>
</evidence>
<dbReference type="Pfam" id="PF02838">
    <property type="entry name" value="Glyco_hydro_20b"/>
    <property type="match status" value="1"/>
</dbReference>
<dbReference type="Gene3D" id="3.30.379.10">
    <property type="entry name" value="Chitobiase/beta-hexosaminidase domain 2-like"/>
    <property type="match status" value="1"/>
</dbReference>
<accession>A0A1F7S105</accession>
<dbReference type="Proteomes" id="UP000178435">
    <property type="component" value="Unassembled WGS sequence"/>
</dbReference>
<evidence type="ECO:0000313" key="10">
    <source>
        <dbReference type="Proteomes" id="UP000178435"/>
    </source>
</evidence>
<evidence type="ECO:0000259" key="8">
    <source>
        <dbReference type="Pfam" id="PF02838"/>
    </source>
</evidence>
<dbReference type="Gene3D" id="3.20.20.80">
    <property type="entry name" value="Glycosidases"/>
    <property type="match status" value="1"/>
</dbReference>
<evidence type="ECO:0000256" key="5">
    <source>
        <dbReference type="ARBA" id="ARBA00023295"/>
    </source>
</evidence>
<protein>
    <recommendedName>
        <fullName evidence="3">beta-N-acetylhexosaminidase</fullName>
        <ecNumber evidence="3">3.2.1.52</ecNumber>
    </recommendedName>
</protein>
<feature type="domain" description="Glycoside hydrolase family 20 catalytic" evidence="7">
    <location>
        <begin position="194"/>
        <end position="412"/>
    </location>
</feature>
<dbReference type="PANTHER" id="PTHR22600">
    <property type="entry name" value="BETA-HEXOSAMINIDASE"/>
    <property type="match status" value="1"/>
</dbReference>
<dbReference type="AlphaFoldDB" id="A0A1F7S105"/>
<feature type="active site" description="Proton donor" evidence="6">
    <location>
        <position position="331"/>
    </location>
</feature>
<reference evidence="9 10" key="1">
    <citation type="journal article" date="2016" name="Nat. Commun.">
        <title>Thousands of microbial genomes shed light on interconnected biogeochemical processes in an aquifer system.</title>
        <authorList>
            <person name="Anantharaman K."/>
            <person name="Brown C.T."/>
            <person name="Hug L.A."/>
            <person name="Sharon I."/>
            <person name="Castelle C.J."/>
            <person name="Probst A.J."/>
            <person name="Thomas B.C."/>
            <person name="Singh A."/>
            <person name="Wilkins M.J."/>
            <person name="Karaoz U."/>
            <person name="Brodie E.L."/>
            <person name="Williams K.H."/>
            <person name="Hubbard S.S."/>
            <person name="Banfield J.F."/>
        </authorList>
    </citation>
    <scope>NUCLEOTIDE SEQUENCE [LARGE SCALE GENOMIC DNA]</scope>
</reference>
<keyword evidence="5" id="KW-0326">Glycosidase</keyword>
<dbReference type="PRINTS" id="PR00738">
    <property type="entry name" value="GLHYDRLASE20"/>
</dbReference>
<dbReference type="InterPro" id="IPR029018">
    <property type="entry name" value="Hex-like_dom2"/>
</dbReference>
<dbReference type="InterPro" id="IPR025705">
    <property type="entry name" value="Beta_hexosaminidase_sua/sub"/>
</dbReference>
<dbReference type="InterPro" id="IPR017853">
    <property type="entry name" value="GH"/>
</dbReference>
<dbReference type="GO" id="GO:0016020">
    <property type="term" value="C:membrane"/>
    <property type="evidence" value="ECO:0007669"/>
    <property type="project" value="TreeGrafter"/>
</dbReference>
<dbReference type="EMBL" id="MGDF01000025">
    <property type="protein sequence ID" value="OGL46978.1"/>
    <property type="molecule type" value="Genomic_DNA"/>
</dbReference>
<dbReference type="GO" id="GO:0004563">
    <property type="term" value="F:beta-N-acetylhexosaminidase activity"/>
    <property type="evidence" value="ECO:0007669"/>
    <property type="project" value="UniProtKB-EC"/>
</dbReference>
<dbReference type="SUPFAM" id="SSF51445">
    <property type="entry name" value="(Trans)glycosidases"/>
    <property type="match status" value="1"/>
</dbReference>
<proteinExistence type="inferred from homology"/>
<comment type="similarity">
    <text evidence="2">Belongs to the glycosyl hydrolase 20 family.</text>
</comment>
<evidence type="ECO:0000256" key="2">
    <source>
        <dbReference type="ARBA" id="ARBA00006285"/>
    </source>
</evidence>
<dbReference type="GO" id="GO:0005975">
    <property type="term" value="P:carbohydrate metabolic process"/>
    <property type="evidence" value="ECO:0007669"/>
    <property type="project" value="InterPro"/>
</dbReference>
<feature type="domain" description="Beta-hexosaminidase bacterial type N-terminal" evidence="8">
    <location>
        <begin position="26"/>
        <end position="167"/>
    </location>
</feature>
<name>A0A1F7S105_9BACT</name>
<evidence type="ECO:0000256" key="6">
    <source>
        <dbReference type="PIRSR" id="PIRSR625705-1"/>
    </source>
</evidence>